<dbReference type="Gene3D" id="3.40.50.720">
    <property type="entry name" value="NAD(P)-binding Rossmann-like Domain"/>
    <property type="match status" value="1"/>
</dbReference>
<evidence type="ECO:0000256" key="2">
    <source>
        <dbReference type="ARBA" id="ARBA00023002"/>
    </source>
</evidence>
<dbReference type="InterPro" id="IPR050984">
    <property type="entry name" value="Gfo/Idh/MocA_domain"/>
</dbReference>
<dbReference type="InterPro" id="IPR036291">
    <property type="entry name" value="NAD(P)-bd_dom_sf"/>
</dbReference>
<dbReference type="GO" id="GO:0047115">
    <property type="term" value="F:trans-1,2-dihydrobenzene-1,2-diol dehydrogenase activity"/>
    <property type="evidence" value="ECO:0007669"/>
    <property type="project" value="UniProtKB-EC"/>
</dbReference>
<feature type="signal peptide" evidence="11">
    <location>
        <begin position="1"/>
        <end position="19"/>
    </location>
</feature>
<evidence type="ECO:0000256" key="4">
    <source>
        <dbReference type="ARBA" id="ARBA00038984"/>
    </source>
</evidence>
<organism evidence="13 14">
    <name type="scientific">Ramazzottius varieornatus</name>
    <name type="common">Water bear</name>
    <name type="synonym">Tardigrade</name>
    <dbReference type="NCBI Taxonomy" id="947166"/>
    <lineage>
        <taxon>Eukaryota</taxon>
        <taxon>Metazoa</taxon>
        <taxon>Ecdysozoa</taxon>
        <taxon>Tardigrada</taxon>
        <taxon>Eutardigrada</taxon>
        <taxon>Parachela</taxon>
        <taxon>Hypsibioidea</taxon>
        <taxon>Ramazzottiidae</taxon>
        <taxon>Ramazzottius</taxon>
    </lineage>
</organism>
<evidence type="ECO:0000256" key="1">
    <source>
        <dbReference type="ARBA" id="ARBA00010928"/>
    </source>
</evidence>
<evidence type="ECO:0000259" key="12">
    <source>
        <dbReference type="Pfam" id="PF01408"/>
    </source>
</evidence>
<dbReference type="AlphaFoldDB" id="A0A1D1UFN9"/>
<comment type="caution">
    <text evidence="13">The sequence shown here is derived from an EMBL/GenBank/DDBJ whole genome shotgun (WGS) entry which is preliminary data.</text>
</comment>
<accession>A0A1D1UFN9</accession>
<dbReference type="EC" id="1.3.1.20" evidence="3"/>
<evidence type="ECO:0000256" key="10">
    <source>
        <dbReference type="ARBA" id="ARBA00049233"/>
    </source>
</evidence>
<gene>
    <name evidence="13" type="primary">RvY_01152</name>
    <name evidence="13" type="synonym">RvY_01152.1</name>
    <name evidence="13" type="ORF">RvY_01152-1</name>
</gene>
<evidence type="ECO:0000256" key="9">
    <source>
        <dbReference type="ARBA" id="ARBA00047423"/>
    </source>
</evidence>
<keyword evidence="14" id="KW-1185">Reference proteome</keyword>
<comment type="catalytic activity">
    <reaction evidence="9">
        <text>(1R,2R)-1,2-dihydrobenzene-1,2-diol + NADP(+) = catechol + NADPH + H(+)</text>
        <dbReference type="Rhea" id="RHEA:16729"/>
        <dbReference type="ChEBI" id="CHEBI:10702"/>
        <dbReference type="ChEBI" id="CHEBI:15378"/>
        <dbReference type="ChEBI" id="CHEBI:18135"/>
        <dbReference type="ChEBI" id="CHEBI:57783"/>
        <dbReference type="ChEBI" id="CHEBI:58349"/>
        <dbReference type="EC" id="1.3.1.20"/>
    </reaction>
</comment>
<dbReference type="EMBL" id="BDGG01000001">
    <property type="protein sequence ID" value="GAU88456.1"/>
    <property type="molecule type" value="Genomic_DNA"/>
</dbReference>
<keyword evidence="2" id="KW-0560">Oxidoreductase</keyword>
<dbReference type="STRING" id="947166.A0A1D1UFN9"/>
<evidence type="ECO:0000313" key="14">
    <source>
        <dbReference type="Proteomes" id="UP000186922"/>
    </source>
</evidence>
<dbReference type="PANTHER" id="PTHR22604">
    <property type="entry name" value="OXIDOREDUCTASES"/>
    <property type="match status" value="1"/>
</dbReference>
<comment type="similarity">
    <text evidence="1">Belongs to the Gfo/Idh/MocA family.</text>
</comment>
<evidence type="ECO:0000256" key="8">
    <source>
        <dbReference type="ARBA" id="ARBA00043025"/>
    </source>
</evidence>
<dbReference type="PANTHER" id="PTHR22604:SF105">
    <property type="entry name" value="TRANS-1,2-DIHYDROBENZENE-1,2-DIOL DEHYDROGENASE"/>
    <property type="match status" value="1"/>
</dbReference>
<protein>
    <recommendedName>
        <fullName evidence="5">Trans-1,2-dihydrobenzene-1,2-diol dehydrogenase</fullName>
        <ecNumber evidence="4">1.1.1.179</ecNumber>
        <ecNumber evidence="3">1.3.1.20</ecNumber>
    </recommendedName>
    <alternativeName>
        <fullName evidence="8">D-xylose 1-dehydrogenase</fullName>
    </alternativeName>
    <alternativeName>
        <fullName evidence="7">D-xylose-NADP dehydrogenase</fullName>
    </alternativeName>
    <alternativeName>
        <fullName evidence="6">Dimeric dihydrodiol dehydrogenase</fullName>
    </alternativeName>
</protein>
<feature type="domain" description="Gfo/Idh/MocA-like oxidoreductase N-terminal" evidence="12">
    <location>
        <begin position="31"/>
        <end position="128"/>
    </location>
</feature>
<dbReference type="SUPFAM" id="SSF51735">
    <property type="entry name" value="NAD(P)-binding Rossmann-fold domains"/>
    <property type="match status" value="1"/>
</dbReference>
<feature type="chain" id="PRO_5008897178" description="Trans-1,2-dihydrobenzene-1,2-diol dehydrogenase" evidence="11">
    <location>
        <begin position="20"/>
        <end position="129"/>
    </location>
</feature>
<proteinExistence type="inferred from homology"/>
<dbReference type="GO" id="GO:0047837">
    <property type="term" value="F:D-xylose 1-dehydrogenase (NADP+) activity"/>
    <property type="evidence" value="ECO:0007669"/>
    <property type="project" value="UniProtKB-EC"/>
</dbReference>
<comment type="catalytic activity">
    <reaction evidence="10">
        <text>D-xylose + NADP(+) = D-xylono-1,5-lactone + NADPH + H(+)</text>
        <dbReference type="Rhea" id="RHEA:22000"/>
        <dbReference type="ChEBI" id="CHEBI:15378"/>
        <dbReference type="ChEBI" id="CHEBI:15867"/>
        <dbReference type="ChEBI" id="CHEBI:53455"/>
        <dbReference type="ChEBI" id="CHEBI:57783"/>
        <dbReference type="ChEBI" id="CHEBI:58349"/>
        <dbReference type="EC" id="1.1.1.179"/>
    </reaction>
</comment>
<dbReference type="EC" id="1.1.1.179" evidence="4"/>
<dbReference type="OrthoDB" id="2129491at2759"/>
<dbReference type="Pfam" id="PF01408">
    <property type="entry name" value="GFO_IDH_MocA"/>
    <property type="match status" value="1"/>
</dbReference>
<reference evidence="13 14" key="1">
    <citation type="journal article" date="2016" name="Nat. Commun.">
        <title>Extremotolerant tardigrade genome and improved radiotolerance of human cultured cells by tardigrade-unique protein.</title>
        <authorList>
            <person name="Hashimoto T."/>
            <person name="Horikawa D.D."/>
            <person name="Saito Y."/>
            <person name="Kuwahara H."/>
            <person name="Kozuka-Hata H."/>
            <person name="Shin-I T."/>
            <person name="Minakuchi Y."/>
            <person name="Ohishi K."/>
            <person name="Motoyama A."/>
            <person name="Aizu T."/>
            <person name="Enomoto A."/>
            <person name="Kondo K."/>
            <person name="Tanaka S."/>
            <person name="Hara Y."/>
            <person name="Koshikawa S."/>
            <person name="Sagara H."/>
            <person name="Miura T."/>
            <person name="Yokobori S."/>
            <person name="Miyagawa K."/>
            <person name="Suzuki Y."/>
            <person name="Kubo T."/>
            <person name="Oyama M."/>
            <person name="Kohara Y."/>
            <person name="Fujiyama A."/>
            <person name="Arakawa K."/>
            <person name="Katayama T."/>
            <person name="Toyoda A."/>
            <person name="Kunieda T."/>
        </authorList>
    </citation>
    <scope>NUCLEOTIDE SEQUENCE [LARGE SCALE GENOMIC DNA]</scope>
    <source>
        <strain evidence="13 14">YOKOZUNA-1</strain>
    </source>
</reference>
<dbReference type="Proteomes" id="UP000186922">
    <property type="component" value="Unassembled WGS sequence"/>
</dbReference>
<keyword evidence="11" id="KW-0732">Signal</keyword>
<evidence type="ECO:0000256" key="3">
    <source>
        <dbReference type="ARBA" id="ARBA00038853"/>
    </source>
</evidence>
<sequence>MATSGILLILIAVAGITCTAKLSGSHNTTPLRWGLIGCGRITNDWSATVASFCPEHVAMAFASRNASAANEYATRFGAPKSYSSHEALAQDPDVDIVYFGIISPTHYEISKLLLANNKHVLCEIPVALN</sequence>
<dbReference type="GO" id="GO:0000166">
    <property type="term" value="F:nucleotide binding"/>
    <property type="evidence" value="ECO:0007669"/>
    <property type="project" value="InterPro"/>
</dbReference>
<evidence type="ECO:0000256" key="5">
    <source>
        <dbReference type="ARBA" id="ARBA00040603"/>
    </source>
</evidence>
<evidence type="ECO:0000256" key="11">
    <source>
        <dbReference type="SAM" id="SignalP"/>
    </source>
</evidence>
<evidence type="ECO:0000256" key="6">
    <source>
        <dbReference type="ARBA" id="ARBA00042926"/>
    </source>
</evidence>
<evidence type="ECO:0000313" key="13">
    <source>
        <dbReference type="EMBL" id="GAU88456.1"/>
    </source>
</evidence>
<dbReference type="InterPro" id="IPR000683">
    <property type="entry name" value="Gfo/Idh/MocA-like_OxRdtase_N"/>
</dbReference>
<evidence type="ECO:0000256" key="7">
    <source>
        <dbReference type="ARBA" id="ARBA00042988"/>
    </source>
</evidence>
<name>A0A1D1UFN9_RAMVA</name>